<sequence>MPAEPSPIFFDFQLQVRRSPPVAKELSADRLGTNGGRIGRCQYSKWTTNGACAAGRAVARGLHAHSETGVRTASNHFGGPLSGTSDEQEVSFGYHGIGSWTFMERPGPGGTFRTTLDEIALVYTTVEAEPSGAGHEILQIGLACGTSCAVSFNSGTAAEMAVARIGVALGIKGGALLTEMRHADVKDVKSVKTSGKQTRNDRAVISDLQTEAHTTVCVTSAFPCKREVFYWHYKRKENYRGRFYNFARASPAEFRLQGISGRKTRRKRRRLEFISSGVVCQDRKCRLPRLSRRAEIEIGRRGCHFRRFMTVFGTEFDCMRVFQQLQLRNALTRGTAYPNTVRLRRLLDFNLKRSSPISSGKSRQCATPSRKEFGPYQDWCDAEGSAADAKGMQVSPSTRLQPRIPKRDQACGSFVSSSRRPYRIIVLSYSELILESNRAPTTSIPKDFRVRAPLTEDWRYCDGGGLEAIGIIILANSYKPAQRSIEDQRKQEYSEICVWEGP</sequence>
<organism evidence="1 2">
    <name type="scientific">Mycena alexandri</name>
    <dbReference type="NCBI Taxonomy" id="1745969"/>
    <lineage>
        <taxon>Eukaryota</taxon>
        <taxon>Fungi</taxon>
        <taxon>Dikarya</taxon>
        <taxon>Basidiomycota</taxon>
        <taxon>Agaricomycotina</taxon>
        <taxon>Agaricomycetes</taxon>
        <taxon>Agaricomycetidae</taxon>
        <taxon>Agaricales</taxon>
        <taxon>Marasmiineae</taxon>
        <taxon>Mycenaceae</taxon>
        <taxon>Mycena</taxon>
    </lineage>
</organism>
<name>A0AAD6XE19_9AGAR</name>
<keyword evidence="2" id="KW-1185">Reference proteome</keyword>
<reference evidence="1" key="1">
    <citation type="submission" date="2023-03" db="EMBL/GenBank/DDBJ databases">
        <title>Massive genome expansion in bonnet fungi (Mycena s.s.) driven by repeated elements and novel gene families across ecological guilds.</title>
        <authorList>
            <consortium name="Lawrence Berkeley National Laboratory"/>
            <person name="Harder C.B."/>
            <person name="Miyauchi S."/>
            <person name="Viragh M."/>
            <person name="Kuo A."/>
            <person name="Thoen E."/>
            <person name="Andreopoulos B."/>
            <person name="Lu D."/>
            <person name="Skrede I."/>
            <person name="Drula E."/>
            <person name="Henrissat B."/>
            <person name="Morin E."/>
            <person name="Kohler A."/>
            <person name="Barry K."/>
            <person name="LaButti K."/>
            <person name="Morin E."/>
            <person name="Salamov A."/>
            <person name="Lipzen A."/>
            <person name="Mereny Z."/>
            <person name="Hegedus B."/>
            <person name="Baldrian P."/>
            <person name="Stursova M."/>
            <person name="Weitz H."/>
            <person name="Taylor A."/>
            <person name="Grigoriev I.V."/>
            <person name="Nagy L.G."/>
            <person name="Martin F."/>
            <person name="Kauserud H."/>
        </authorList>
    </citation>
    <scope>NUCLEOTIDE SEQUENCE</scope>
    <source>
        <strain evidence="1">CBHHK200</strain>
    </source>
</reference>
<accession>A0AAD6XE19</accession>
<dbReference type="EMBL" id="JARJCM010000015">
    <property type="protein sequence ID" value="KAJ7041844.1"/>
    <property type="molecule type" value="Genomic_DNA"/>
</dbReference>
<dbReference type="Proteomes" id="UP001218188">
    <property type="component" value="Unassembled WGS sequence"/>
</dbReference>
<evidence type="ECO:0000313" key="1">
    <source>
        <dbReference type="EMBL" id="KAJ7041844.1"/>
    </source>
</evidence>
<proteinExistence type="predicted"/>
<comment type="caution">
    <text evidence="1">The sequence shown here is derived from an EMBL/GenBank/DDBJ whole genome shotgun (WGS) entry which is preliminary data.</text>
</comment>
<evidence type="ECO:0000313" key="2">
    <source>
        <dbReference type="Proteomes" id="UP001218188"/>
    </source>
</evidence>
<gene>
    <name evidence="1" type="ORF">C8F04DRAFT_1176928</name>
</gene>
<dbReference type="AlphaFoldDB" id="A0AAD6XE19"/>
<protein>
    <submittedName>
        <fullName evidence="1">Uncharacterized protein</fullName>
    </submittedName>
</protein>